<sequence>MTHSFGMTSKGEEARLFTIQNDKGMEIKVSDYGATLVQVRVPDKEGRLLDVVLGYDDVQGYEAGNAFFGATIGRVANRIGNGEFRLGGRTYELTRNDGQNTLHGGRDFYNKRIWKTGETQEDHVEFLMDSPSGDQGFPGNVKISVTYTLTKDNEVKIHYRAVPDADTLMNLTNHSYFNLSGHASGTVLDQEVMLYADAYARADSQSIPTGEIVPVSGTPMDFRQLKPVGAEIEEAYEALEFGKGYDHNWVLNGNGYRKAAFMRSKESGIAMEVYTDLPGMQFYTANFVDHEKGKAGAVYNMRQAACFETQYFPDAVHKDHFEGPEVKAGEVYETTTAYRFVKG</sequence>
<comment type="pathway">
    <text evidence="2 8">Carbohydrate metabolism; hexose metabolism.</text>
</comment>
<comment type="similarity">
    <text evidence="3 8">Belongs to the aldose epimerase family.</text>
</comment>
<dbReference type="GO" id="GO:0006006">
    <property type="term" value="P:glucose metabolic process"/>
    <property type="evidence" value="ECO:0007669"/>
    <property type="project" value="TreeGrafter"/>
</dbReference>
<dbReference type="PIRSF" id="PIRSF005096">
    <property type="entry name" value="GALM"/>
    <property type="match status" value="1"/>
</dbReference>
<evidence type="ECO:0000256" key="11">
    <source>
        <dbReference type="PIRSR" id="PIRSR005096-3"/>
    </source>
</evidence>
<accession>A0A494WX17</accession>
<feature type="active site" description="Proton donor" evidence="9">
    <location>
        <position position="174"/>
    </location>
</feature>
<feature type="binding site" evidence="10">
    <location>
        <position position="246"/>
    </location>
    <ligand>
        <name>beta-D-galactose</name>
        <dbReference type="ChEBI" id="CHEBI:27667"/>
    </ligand>
</feature>
<dbReference type="AlphaFoldDB" id="A0A494WX17"/>
<evidence type="ECO:0000256" key="7">
    <source>
        <dbReference type="ARBA" id="ARBA00023277"/>
    </source>
</evidence>
<dbReference type="SUPFAM" id="SSF74650">
    <property type="entry name" value="Galactose mutarotase-like"/>
    <property type="match status" value="1"/>
</dbReference>
<keyword evidence="6 8" id="KW-0413">Isomerase</keyword>
<evidence type="ECO:0000256" key="1">
    <source>
        <dbReference type="ARBA" id="ARBA00001614"/>
    </source>
</evidence>
<proteinExistence type="inferred from homology"/>
<dbReference type="InterPro" id="IPR015443">
    <property type="entry name" value="Aldose_1-epimerase"/>
</dbReference>
<dbReference type="CDD" id="cd09019">
    <property type="entry name" value="galactose_mutarotase_like"/>
    <property type="match status" value="1"/>
</dbReference>
<evidence type="ECO:0000256" key="6">
    <source>
        <dbReference type="ARBA" id="ARBA00023235"/>
    </source>
</evidence>
<dbReference type="InterPro" id="IPR008183">
    <property type="entry name" value="Aldose_1/G6P_1-epimerase"/>
</dbReference>
<evidence type="ECO:0000256" key="8">
    <source>
        <dbReference type="PIRNR" id="PIRNR005096"/>
    </source>
</evidence>
<name>A0A494WX17_CLOS5</name>
<organism evidence="12 13">
    <name type="scientific">Clostridium scindens (strain ATCC 35704 / DSM 5676 / VPI 13733 / 19)</name>
    <dbReference type="NCBI Taxonomy" id="411468"/>
    <lineage>
        <taxon>Bacteria</taxon>
        <taxon>Bacillati</taxon>
        <taxon>Bacillota</taxon>
        <taxon>Clostridia</taxon>
        <taxon>Lachnospirales</taxon>
        <taxon>Lachnospiraceae</taxon>
    </lineage>
</organism>
<dbReference type="PANTHER" id="PTHR10091">
    <property type="entry name" value="ALDOSE-1-EPIMERASE"/>
    <property type="match status" value="1"/>
</dbReference>
<feature type="binding site" evidence="11">
    <location>
        <begin position="174"/>
        <end position="176"/>
    </location>
    <ligand>
        <name>beta-D-galactose</name>
        <dbReference type="ChEBI" id="CHEBI:27667"/>
    </ligand>
</feature>
<evidence type="ECO:0000313" key="13">
    <source>
        <dbReference type="Proteomes" id="UP000289664"/>
    </source>
</evidence>
<dbReference type="GO" id="GO:0030246">
    <property type="term" value="F:carbohydrate binding"/>
    <property type="evidence" value="ECO:0007669"/>
    <property type="project" value="InterPro"/>
</dbReference>
<dbReference type="NCBIfam" id="NF008277">
    <property type="entry name" value="PRK11055.1"/>
    <property type="match status" value="1"/>
</dbReference>
<dbReference type="PANTHER" id="PTHR10091:SF0">
    <property type="entry name" value="GALACTOSE MUTAROTASE"/>
    <property type="match status" value="1"/>
</dbReference>
<feature type="active site" description="Proton acceptor" evidence="9">
    <location>
        <position position="308"/>
    </location>
</feature>
<dbReference type="GO" id="GO:0004034">
    <property type="term" value="F:aldose 1-epimerase activity"/>
    <property type="evidence" value="ECO:0007669"/>
    <property type="project" value="UniProtKB-EC"/>
</dbReference>
<feature type="binding site" evidence="11">
    <location>
        <begin position="77"/>
        <end position="78"/>
    </location>
    <ligand>
        <name>beta-D-galactose</name>
        <dbReference type="ChEBI" id="CHEBI:27667"/>
    </ligand>
</feature>
<evidence type="ECO:0000256" key="2">
    <source>
        <dbReference type="ARBA" id="ARBA00005028"/>
    </source>
</evidence>
<dbReference type="OrthoDB" id="9779408at2"/>
<comment type="catalytic activity">
    <reaction evidence="1 8">
        <text>alpha-D-glucose = beta-D-glucose</text>
        <dbReference type="Rhea" id="RHEA:10264"/>
        <dbReference type="ChEBI" id="CHEBI:15903"/>
        <dbReference type="ChEBI" id="CHEBI:17925"/>
        <dbReference type="EC" id="5.1.3.3"/>
    </reaction>
</comment>
<dbReference type="InterPro" id="IPR047215">
    <property type="entry name" value="Galactose_mutarotase-like"/>
</dbReference>
<evidence type="ECO:0000256" key="9">
    <source>
        <dbReference type="PIRSR" id="PIRSR005096-1"/>
    </source>
</evidence>
<dbReference type="UniPathway" id="UPA00242"/>
<dbReference type="InterPro" id="IPR011013">
    <property type="entry name" value="Gal_mutarotase_sf_dom"/>
</dbReference>
<evidence type="ECO:0000256" key="4">
    <source>
        <dbReference type="ARBA" id="ARBA00013185"/>
    </source>
</evidence>
<evidence type="ECO:0000256" key="10">
    <source>
        <dbReference type="PIRSR" id="PIRSR005096-2"/>
    </source>
</evidence>
<keyword evidence="7 8" id="KW-0119">Carbohydrate metabolism</keyword>
<dbReference type="GO" id="GO:0033499">
    <property type="term" value="P:galactose catabolic process via UDP-galactose, Leloir pathway"/>
    <property type="evidence" value="ECO:0007669"/>
    <property type="project" value="TreeGrafter"/>
</dbReference>
<dbReference type="KEGG" id="csci:HDCHBGLK_03553"/>
<dbReference type="EC" id="5.1.3.3" evidence="4 8"/>
<protein>
    <recommendedName>
        <fullName evidence="5 8">Aldose 1-epimerase</fullName>
        <ecNumber evidence="4 8">5.1.3.3</ecNumber>
    </recommendedName>
</protein>
<dbReference type="Pfam" id="PF01263">
    <property type="entry name" value="Aldose_epim"/>
    <property type="match status" value="1"/>
</dbReference>
<dbReference type="PROSITE" id="PS00545">
    <property type="entry name" value="ALDOSE_1_EPIMERASE"/>
    <property type="match status" value="1"/>
</dbReference>
<dbReference type="Proteomes" id="UP000289664">
    <property type="component" value="Chromosome"/>
</dbReference>
<keyword evidence="13" id="KW-1185">Reference proteome</keyword>
<dbReference type="EMBL" id="CP036170">
    <property type="protein sequence ID" value="QBF76136.1"/>
    <property type="molecule type" value="Genomic_DNA"/>
</dbReference>
<evidence type="ECO:0000256" key="3">
    <source>
        <dbReference type="ARBA" id="ARBA00006206"/>
    </source>
</evidence>
<dbReference type="InterPro" id="IPR018052">
    <property type="entry name" value="Ald1_epimerase_CS"/>
</dbReference>
<dbReference type="Gene3D" id="2.70.98.10">
    <property type="match status" value="1"/>
</dbReference>
<gene>
    <name evidence="12" type="primary">mro</name>
    <name evidence="12" type="ORF">HDCHBGLK_03553</name>
</gene>
<evidence type="ECO:0000313" key="12">
    <source>
        <dbReference type="EMBL" id="QBF76136.1"/>
    </source>
</evidence>
<dbReference type="GeneID" id="62697731"/>
<evidence type="ECO:0000256" key="5">
    <source>
        <dbReference type="ARBA" id="ARBA00014165"/>
    </source>
</evidence>
<dbReference type="InterPro" id="IPR014718">
    <property type="entry name" value="GH-type_carb-bd"/>
</dbReference>
<dbReference type="RefSeq" id="WP_009248637.1">
    <property type="nucleotide sequence ID" value="NZ_CP036170.1"/>
</dbReference>
<reference evidence="12 13" key="1">
    <citation type="journal article" date="2019" name="Appl. Environ. Microbiol.">
        <title>Clostridium scindens ATCC 35704: integration of nutritional requirements, the complete genome sequence, and global transcriptional responses to bile acids.</title>
        <authorList>
            <person name="Devendran S."/>
            <person name="Shrestha R."/>
            <person name="Alves J.M.P."/>
            <person name="Wolf P.G."/>
            <person name="Ly L."/>
            <person name="Hernandez A.G."/>
            <person name="Mendez-Garcia C."/>
            <person name="Inboden A."/>
            <person name="Wiley J."/>
            <person name="Paul O."/>
            <person name="Allen A."/>
            <person name="Springer E."/>
            <person name="Wright C.L."/>
            <person name="Fields C.J."/>
            <person name="Daniel S.L."/>
            <person name="Ridlon J.M."/>
        </authorList>
    </citation>
    <scope>NUCLEOTIDE SEQUENCE [LARGE SCALE GENOMIC DNA]</scope>
    <source>
        <strain evidence="12 13">ATCC 35704</strain>
    </source>
</reference>